<dbReference type="InterPro" id="IPR006594">
    <property type="entry name" value="LisH"/>
</dbReference>
<evidence type="ECO:0000256" key="1">
    <source>
        <dbReference type="ARBA" id="ARBA00004647"/>
    </source>
</evidence>
<keyword evidence="11" id="KW-1185">Reference proteome</keyword>
<dbReference type="InterPro" id="IPR003593">
    <property type="entry name" value="AAA+_ATPase"/>
</dbReference>
<dbReference type="InterPro" id="IPR027417">
    <property type="entry name" value="P-loop_NTPase"/>
</dbReference>
<evidence type="ECO:0000259" key="9">
    <source>
        <dbReference type="SMART" id="SM00382"/>
    </source>
</evidence>
<gene>
    <name evidence="10" type="ORF">ACHAWO_003091</name>
</gene>
<dbReference type="FunFam" id="3.40.50.300:FF:000159">
    <property type="entry name" value="Katanin p60 ATPase-containing subunit A1"/>
    <property type="match status" value="1"/>
</dbReference>
<feature type="compositionally biased region" description="Basic residues" evidence="8">
    <location>
        <begin position="298"/>
        <end position="318"/>
    </location>
</feature>
<dbReference type="GO" id="GO:0016853">
    <property type="term" value="F:isomerase activity"/>
    <property type="evidence" value="ECO:0007669"/>
    <property type="project" value="UniProtKB-KW"/>
</dbReference>
<keyword evidence="3" id="KW-0493">Microtubule</keyword>
<keyword evidence="6" id="KW-0206">Cytoskeleton</keyword>
<evidence type="ECO:0000256" key="7">
    <source>
        <dbReference type="ARBA" id="ARBA00023235"/>
    </source>
</evidence>
<evidence type="ECO:0000256" key="6">
    <source>
        <dbReference type="ARBA" id="ARBA00023212"/>
    </source>
</evidence>
<evidence type="ECO:0000313" key="11">
    <source>
        <dbReference type="Proteomes" id="UP001530400"/>
    </source>
</evidence>
<keyword evidence="2" id="KW-0963">Cytoplasm</keyword>
<feature type="region of interest" description="Disordered" evidence="8">
    <location>
        <begin position="288"/>
        <end position="344"/>
    </location>
</feature>
<dbReference type="GO" id="GO:0005874">
    <property type="term" value="C:microtubule"/>
    <property type="evidence" value="ECO:0007669"/>
    <property type="project" value="UniProtKB-KW"/>
</dbReference>
<dbReference type="PANTHER" id="PTHR23074">
    <property type="entry name" value="AAA DOMAIN-CONTAINING"/>
    <property type="match status" value="1"/>
</dbReference>
<proteinExistence type="predicted"/>
<dbReference type="Proteomes" id="UP001530400">
    <property type="component" value="Unassembled WGS sequence"/>
</dbReference>
<feature type="region of interest" description="Disordered" evidence="8">
    <location>
        <begin position="36"/>
        <end position="70"/>
    </location>
</feature>
<comment type="caution">
    <text evidence="10">The sequence shown here is derived from an EMBL/GenBank/DDBJ whole genome shotgun (WGS) entry which is preliminary data.</text>
</comment>
<dbReference type="Gene3D" id="1.10.8.60">
    <property type="match status" value="1"/>
</dbReference>
<dbReference type="EMBL" id="JALLPJ020000158">
    <property type="protein sequence ID" value="KAL3800426.1"/>
    <property type="molecule type" value="Genomic_DNA"/>
</dbReference>
<name>A0ABD3QLW2_9STRA</name>
<keyword evidence="4" id="KW-0547">Nucleotide-binding</keyword>
<keyword evidence="5" id="KW-0067">ATP-binding</keyword>
<dbReference type="Gene3D" id="3.40.50.300">
    <property type="entry name" value="P-loop containing nucleotide triphosphate hydrolases"/>
    <property type="match status" value="1"/>
</dbReference>
<dbReference type="Pfam" id="PF17862">
    <property type="entry name" value="AAA_lid_3"/>
    <property type="match status" value="1"/>
</dbReference>
<sequence>MSNSTVPREYREAYNIINAADSLSLLLKGFQLRDYDSGDDSEDDSVSVQPKAKRHKTDANEPRVNRRSSGSEYRLVTDCHEVNQLRIYKDKHDNRYTDCPCGMPECQEKVLYRNRYKMRVRNYSYINVIVQGHNKCFRTLHTGNEVDPATGHFTSGLETIEGRGLAFEECIRLLSGQNHQNLGYTRHARLQSWDLQKISAAQSRSRIQDDHQALEKDALVLILNHLRSRGFVESATALLRESMALKLYQQADNLDLIKVLKEYESFYHMRYGCNPVFSKPCQQENSSLVGNIDDTSNHHSKHDARSTRKHPSKQHKSRPSALPPLNSSPQPPRKRSYREESKEEEKCINIGMMAEGVTGFSINSSPSKAKYVPTKNDTNQAAVLKPLPNFGGDVELRSLALSIKQDILQTTPDVTWDDIVGLNEVKRLLKEAIILPRKYPELFTGLRSPWRSVLLHGSPGIGKTMLAKAVATESDAVFFNISSSSIVSKYRGDSEKLVRVLFELARHYAPSIIFFDEIDSIIGHRGGIHCSMSGNEGSEHEGSRRMKTELLVQMDGLIASNTDVFVLACSNLPWDLDAAFLRRMEKRVFIPLPKKEARKELIRSHLSEFPLAPAFHNDQNGLFDAYAAQTDGFSGSDIKTLCKEVSMRPLRRMLTQLEQSDILADQSLSLFMKKNPITVDDFRESLAAINQSADAQLCIRHQAWSESHGSG</sequence>
<dbReference type="GO" id="GO:0000922">
    <property type="term" value="C:spindle pole"/>
    <property type="evidence" value="ECO:0007669"/>
    <property type="project" value="UniProtKB-SubCell"/>
</dbReference>
<dbReference type="PROSITE" id="PS00674">
    <property type="entry name" value="AAA"/>
    <property type="match status" value="1"/>
</dbReference>
<accession>A0ABD3QLW2</accession>
<dbReference type="AlphaFoldDB" id="A0ABD3QLW2"/>
<dbReference type="SUPFAM" id="SSF52540">
    <property type="entry name" value="P-loop containing nucleoside triphosphate hydrolases"/>
    <property type="match status" value="1"/>
</dbReference>
<evidence type="ECO:0000313" key="10">
    <source>
        <dbReference type="EMBL" id="KAL3800426.1"/>
    </source>
</evidence>
<dbReference type="InterPro" id="IPR041569">
    <property type="entry name" value="AAA_lid_3"/>
</dbReference>
<keyword evidence="7" id="KW-0413">Isomerase</keyword>
<comment type="subcellular location">
    <subcellularLocation>
        <location evidence="1">Cytoplasm</location>
        <location evidence="1">Cytoskeleton</location>
        <location evidence="1">Spindle pole</location>
    </subcellularLocation>
</comment>
<dbReference type="PROSITE" id="PS50896">
    <property type="entry name" value="LISH"/>
    <property type="match status" value="1"/>
</dbReference>
<evidence type="ECO:0000256" key="5">
    <source>
        <dbReference type="ARBA" id="ARBA00022840"/>
    </source>
</evidence>
<dbReference type="InterPro" id="IPR050304">
    <property type="entry name" value="MT-severing_AAA_ATPase"/>
</dbReference>
<dbReference type="CDD" id="cd19509">
    <property type="entry name" value="RecA-like_VPS4-like"/>
    <property type="match status" value="1"/>
</dbReference>
<evidence type="ECO:0000256" key="2">
    <source>
        <dbReference type="ARBA" id="ARBA00022490"/>
    </source>
</evidence>
<dbReference type="SMART" id="SM00382">
    <property type="entry name" value="AAA"/>
    <property type="match status" value="1"/>
</dbReference>
<organism evidence="10 11">
    <name type="scientific">Cyclotella atomus</name>
    <dbReference type="NCBI Taxonomy" id="382360"/>
    <lineage>
        <taxon>Eukaryota</taxon>
        <taxon>Sar</taxon>
        <taxon>Stramenopiles</taxon>
        <taxon>Ochrophyta</taxon>
        <taxon>Bacillariophyta</taxon>
        <taxon>Coscinodiscophyceae</taxon>
        <taxon>Thalassiosirophycidae</taxon>
        <taxon>Stephanodiscales</taxon>
        <taxon>Stephanodiscaceae</taxon>
        <taxon>Cyclotella</taxon>
    </lineage>
</organism>
<dbReference type="InterPro" id="IPR003960">
    <property type="entry name" value="ATPase_AAA_CS"/>
</dbReference>
<dbReference type="PANTHER" id="PTHR23074:SF78">
    <property type="entry name" value="KATANIN P60 ATPASE-CONTAINING SUBUNIT A-LIKE 2"/>
    <property type="match status" value="1"/>
</dbReference>
<feature type="domain" description="AAA+ ATPase" evidence="9">
    <location>
        <begin position="449"/>
        <end position="594"/>
    </location>
</feature>
<reference evidence="10 11" key="1">
    <citation type="submission" date="2024-10" db="EMBL/GenBank/DDBJ databases">
        <title>Updated reference genomes for cyclostephanoid diatoms.</title>
        <authorList>
            <person name="Roberts W.R."/>
            <person name="Alverson A.J."/>
        </authorList>
    </citation>
    <scope>NUCLEOTIDE SEQUENCE [LARGE SCALE GENOMIC DNA]</scope>
    <source>
        <strain evidence="10 11">AJA010-31</strain>
    </source>
</reference>
<dbReference type="Pfam" id="PF00004">
    <property type="entry name" value="AAA"/>
    <property type="match status" value="1"/>
</dbReference>
<evidence type="ECO:0000256" key="4">
    <source>
        <dbReference type="ARBA" id="ARBA00022741"/>
    </source>
</evidence>
<evidence type="ECO:0000256" key="8">
    <source>
        <dbReference type="SAM" id="MobiDB-lite"/>
    </source>
</evidence>
<evidence type="ECO:0000256" key="3">
    <source>
        <dbReference type="ARBA" id="ARBA00022701"/>
    </source>
</evidence>
<dbReference type="GO" id="GO:0005524">
    <property type="term" value="F:ATP binding"/>
    <property type="evidence" value="ECO:0007669"/>
    <property type="project" value="UniProtKB-KW"/>
</dbReference>
<dbReference type="InterPro" id="IPR003959">
    <property type="entry name" value="ATPase_AAA_core"/>
</dbReference>
<protein>
    <recommendedName>
        <fullName evidence="9">AAA+ ATPase domain-containing protein</fullName>
    </recommendedName>
</protein>